<keyword evidence="11" id="KW-0325">Glycoprotein</keyword>
<evidence type="ECO:0000256" key="11">
    <source>
        <dbReference type="ARBA" id="ARBA00023180"/>
    </source>
</evidence>
<evidence type="ECO:0000256" key="8">
    <source>
        <dbReference type="ARBA" id="ARBA00022989"/>
    </source>
</evidence>
<dbReference type="Gene3D" id="3.40.50.11660">
    <property type="entry name" value="Glycosyl transferase family 10, C-terminal domain"/>
    <property type="match status" value="1"/>
</dbReference>
<evidence type="ECO:0000256" key="10">
    <source>
        <dbReference type="ARBA" id="ARBA00023136"/>
    </source>
</evidence>
<evidence type="ECO:0000256" key="9">
    <source>
        <dbReference type="ARBA" id="ARBA00023034"/>
    </source>
</evidence>
<evidence type="ECO:0000259" key="13">
    <source>
        <dbReference type="Pfam" id="PF00852"/>
    </source>
</evidence>
<evidence type="ECO:0000256" key="6">
    <source>
        <dbReference type="ARBA" id="ARBA00022692"/>
    </source>
</evidence>
<keyword evidence="8" id="KW-1133">Transmembrane helix</keyword>
<dbReference type="PANTHER" id="PTHR48438">
    <property type="entry name" value="ALPHA-(1,3)-FUCOSYLTRANSFERASE C-RELATED"/>
    <property type="match status" value="1"/>
</dbReference>
<keyword evidence="7" id="KW-0735">Signal-anchor</keyword>
<dbReference type="InterPro" id="IPR055270">
    <property type="entry name" value="Glyco_tran_10_C"/>
</dbReference>
<comment type="subcellular location">
    <subcellularLocation>
        <location evidence="1 12">Golgi apparatus</location>
        <location evidence="1 12">Golgi stack membrane</location>
        <topology evidence="1 12">Single-pass type II membrane protein</topology>
    </subcellularLocation>
</comment>
<dbReference type="Proteomes" id="UP001321473">
    <property type="component" value="Unassembled WGS sequence"/>
</dbReference>
<evidence type="ECO:0000256" key="7">
    <source>
        <dbReference type="ARBA" id="ARBA00022968"/>
    </source>
</evidence>
<comment type="similarity">
    <text evidence="3 12">Belongs to the glycosyltransferase 10 family.</text>
</comment>
<evidence type="ECO:0000259" key="14">
    <source>
        <dbReference type="Pfam" id="PF17039"/>
    </source>
</evidence>
<reference evidence="15 16" key="1">
    <citation type="journal article" date="2023" name="Arcadia Sci">
        <title>De novo assembly of a long-read Amblyomma americanum tick genome.</title>
        <authorList>
            <person name="Chou S."/>
            <person name="Poskanzer K.E."/>
            <person name="Rollins M."/>
            <person name="Thuy-Boun P.S."/>
        </authorList>
    </citation>
    <scope>NUCLEOTIDE SEQUENCE [LARGE SCALE GENOMIC DNA]</scope>
    <source>
        <strain evidence="15">F_SG_1</strain>
        <tissue evidence="15">Salivary glands</tissue>
    </source>
</reference>
<comment type="pathway">
    <text evidence="2">Protein modification; protein glycosylation.</text>
</comment>
<sequence>MLLWFTYEVGRYTRAIPGITVDFLKNADVKHPRPLQVLIWWAHMLPWTFPVFSNGNGILTSPCPPIGANVCHVTTDRGSINTSDAVVFAAESADLADLPPYRRQSQAWVFFAEGPHQWTPSQDLSQTVPIFNWTMAFREDSDIVVPYKAWKPIFGIPNVSKRVATFRAKARTAVWMISECEKQKLEISGNSSVAGSPWSGTERFINIVLDRIDVDIIFDCGRHLCASRHECLNLLKDEYCFVFVMESSPCFEHPAQFIYDSFYYDIIPVLFGVGDFKHPLPPQTFIDTSKLEDPSDAVDALRKTGFSPRAYVNFMTQRQDSVHMLAVNSMCALCNALYAPPEKPLHKDSLLWWRNRSDCSVHRRTVV</sequence>
<dbReference type="Pfam" id="PF17039">
    <property type="entry name" value="Glyco_tran_10_N"/>
    <property type="match status" value="1"/>
</dbReference>
<dbReference type="Pfam" id="PF00852">
    <property type="entry name" value="Glyco_transf_10"/>
    <property type="match status" value="1"/>
</dbReference>
<keyword evidence="4 12" id="KW-0328">Glycosyltransferase</keyword>
<proteinExistence type="inferred from homology"/>
<evidence type="ECO:0000256" key="1">
    <source>
        <dbReference type="ARBA" id="ARBA00004447"/>
    </source>
</evidence>
<keyword evidence="5 12" id="KW-0808">Transferase</keyword>
<keyword evidence="9 12" id="KW-0333">Golgi apparatus</keyword>
<comment type="caution">
    <text evidence="15">The sequence shown here is derived from an EMBL/GenBank/DDBJ whole genome shotgun (WGS) entry which is preliminary data.</text>
</comment>
<name>A0AAQ4E3Z7_AMBAM</name>
<dbReference type="InterPro" id="IPR038577">
    <property type="entry name" value="GT10-like_C_sf"/>
</dbReference>
<accession>A0AAQ4E3Z7</accession>
<keyword evidence="6 12" id="KW-0812">Transmembrane</keyword>
<evidence type="ECO:0000256" key="2">
    <source>
        <dbReference type="ARBA" id="ARBA00004922"/>
    </source>
</evidence>
<dbReference type="SUPFAM" id="SSF53756">
    <property type="entry name" value="UDP-Glycosyltransferase/glycogen phosphorylase"/>
    <property type="match status" value="1"/>
</dbReference>
<dbReference type="GO" id="GO:0032580">
    <property type="term" value="C:Golgi cisterna membrane"/>
    <property type="evidence" value="ECO:0007669"/>
    <property type="project" value="UniProtKB-SubCell"/>
</dbReference>
<evidence type="ECO:0000256" key="5">
    <source>
        <dbReference type="ARBA" id="ARBA00022679"/>
    </source>
</evidence>
<dbReference type="InterPro" id="IPR031481">
    <property type="entry name" value="Glyco_tran_10_N"/>
</dbReference>
<keyword evidence="10" id="KW-0472">Membrane</keyword>
<protein>
    <recommendedName>
        <fullName evidence="12">Fucosyltransferase</fullName>
        <ecNumber evidence="12">2.4.1.-</ecNumber>
    </recommendedName>
</protein>
<evidence type="ECO:0000256" key="3">
    <source>
        <dbReference type="ARBA" id="ARBA00008919"/>
    </source>
</evidence>
<evidence type="ECO:0000313" key="15">
    <source>
        <dbReference type="EMBL" id="KAK8769417.1"/>
    </source>
</evidence>
<dbReference type="EMBL" id="JARKHS020022623">
    <property type="protein sequence ID" value="KAK8769417.1"/>
    <property type="molecule type" value="Genomic_DNA"/>
</dbReference>
<dbReference type="GO" id="GO:0008417">
    <property type="term" value="F:fucosyltransferase activity"/>
    <property type="evidence" value="ECO:0007669"/>
    <property type="project" value="InterPro"/>
</dbReference>
<organism evidence="15 16">
    <name type="scientific">Amblyomma americanum</name>
    <name type="common">Lone star tick</name>
    <dbReference type="NCBI Taxonomy" id="6943"/>
    <lineage>
        <taxon>Eukaryota</taxon>
        <taxon>Metazoa</taxon>
        <taxon>Ecdysozoa</taxon>
        <taxon>Arthropoda</taxon>
        <taxon>Chelicerata</taxon>
        <taxon>Arachnida</taxon>
        <taxon>Acari</taxon>
        <taxon>Parasitiformes</taxon>
        <taxon>Ixodida</taxon>
        <taxon>Ixodoidea</taxon>
        <taxon>Ixodidae</taxon>
        <taxon>Amblyomminae</taxon>
        <taxon>Amblyomma</taxon>
    </lineage>
</organism>
<feature type="domain" description="Fucosyltransferase N-terminal" evidence="14">
    <location>
        <begin position="36"/>
        <end position="148"/>
    </location>
</feature>
<evidence type="ECO:0000256" key="4">
    <source>
        <dbReference type="ARBA" id="ARBA00022676"/>
    </source>
</evidence>
<dbReference type="EC" id="2.4.1.-" evidence="12"/>
<dbReference type="InterPro" id="IPR001503">
    <property type="entry name" value="Glyco_trans_10"/>
</dbReference>
<keyword evidence="16" id="KW-1185">Reference proteome</keyword>
<evidence type="ECO:0000256" key="12">
    <source>
        <dbReference type="RuleBase" id="RU003832"/>
    </source>
</evidence>
<feature type="domain" description="Fucosyltransferase C-terminal" evidence="13">
    <location>
        <begin position="168"/>
        <end position="343"/>
    </location>
</feature>
<dbReference type="PANTHER" id="PTHR48438:SF1">
    <property type="entry name" value="ALPHA-(1,3)-FUCOSYLTRANSFERASE C-RELATED"/>
    <property type="match status" value="1"/>
</dbReference>
<gene>
    <name evidence="15" type="ORF">V5799_014118</name>
</gene>
<evidence type="ECO:0000313" key="16">
    <source>
        <dbReference type="Proteomes" id="UP001321473"/>
    </source>
</evidence>
<dbReference type="AlphaFoldDB" id="A0AAQ4E3Z7"/>